<dbReference type="InterPro" id="IPR029058">
    <property type="entry name" value="AB_hydrolase_fold"/>
</dbReference>
<comment type="caution">
    <text evidence="3">The sequence shown here is derived from an EMBL/GenBank/DDBJ whole genome shotgun (WGS) entry which is preliminary data.</text>
</comment>
<name>A0ABT3V0T0_9ACTN</name>
<feature type="domain" description="DUF1023" evidence="2">
    <location>
        <begin position="196"/>
        <end position="336"/>
    </location>
</feature>
<dbReference type="InterPro" id="IPR010427">
    <property type="entry name" value="DUF1023"/>
</dbReference>
<protein>
    <submittedName>
        <fullName evidence="3">Alpha/beta hydrolase</fullName>
    </submittedName>
</protein>
<evidence type="ECO:0000256" key="1">
    <source>
        <dbReference type="SAM" id="MobiDB-lite"/>
    </source>
</evidence>
<keyword evidence="3" id="KW-0378">Hydrolase</keyword>
<accession>A0ABT3V0T0</accession>
<evidence type="ECO:0000313" key="3">
    <source>
        <dbReference type="EMBL" id="MCX4232504.1"/>
    </source>
</evidence>
<dbReference type="SUPFAM" id="SSF53474">
    <property type="entry name" value="alpha/beta-Hydrolases"/>
    <property type="match status" value="1"/>
</dbReference>
<dbReference type="EMBL" id="JAIFZO010000002">
    <property type="protein sequence ID" value="MCX4232504.1"/>
    <property type="molecule type" value="Genomic_DNA"/>
</dbReference>
<organism evidence="3 4">
    <name type="scientific">Streptomyces ortus</name>
    <dbReference type="NCBI Taxonomy" id="2867268"/>
    <lineage>
        <taxon>Bacteria</taxon>
        <taxon>Bacillati</taxon>
        <taxon>Actinomycetota</taxon>
        <taxon>Actinomycetes</taxon>
        <taxon>Kitasatosporales</taxon>
        <taxon>Streptomycetaceae</taxon>
        <taxon>Streptomyces</taxon>
    </lineage>
</organism>
<dbReference type="Proteomes" id="UP001165590">
    <property type="component" value="Unassembled WGS sequence"/>
</dbReference>
<dbReference type="Pfam" id="PF06259">
    <property type="entry name" value="Abhydrolase_8"/>
    <property type="match status" value="1"/>
</dbReference>
<feature type="compositionally biased region" description="Pro residues" evidence="1">
    <location>
        <begin position="176"/>
        <end position="186"/>
    </location>
</feature>
<evidence type="ECO:0000313" key="4">
    <source>
        <dbReference type="Proteomes" id="UP001165590"/>
    </source>
</evidence>
<feature type="region of interest" description="Disordered" evidence="1">
    <location>
        <begin position="166"/>
        <end position="189"/>
    </location>
</feature>
<evidence type="ECO:0000259" key="2">
    <source>
        <dbReference type="Pfam" id="PF06259"/>
    </source>
</evidence>
<dbReference type="GO" id="GO:0016787">
    <property type="term" value="F:hydrolase activity"/>
    <property type="evidence" value="ECO:0007669"/>
    <property type="project" value="UniProtKB-KW"/>
</dbReference>
<dbReference type="Gene3D" id="3.40.50.1820">
    <property type="entry name" value="alpha/beta hydrolase"/>
    <property type="match status" value="1"/>
</dbReference>
<sequence>MADLEVGVTPYWELTFDADGDVDARQRDRLLREVVDRGVKDLIVFAHGWNNDHAMATRLYSHFFEPVPALAPNARLGYVGVLWPSMRFADEPIPALARSVVPVSVGPALDKGTRGALLTAFPGRATLIDQIARMLDQQPDGESLLEEYGRLVRLLVELRPEAPGAAFAADTLPDSGTPPGPPPGPSDDPRMFLGDTARTCREFARALAEDAGAASAGEGAQAAPRLARAWDGAHELLRQATYFAMKRRAGSVGERGLGRMVGRLAQTAPGVRVHLVGHSFGGRLVSFALRGLPKGVRTVKSVTLIQAAFSHYAFAAKLPQDARRSGVLRGQQDRIDGPLVCCHSRFDSALGTVYPLASRTADDDRAATDIALPRLLGPRWGALGHDGVQAVSGTKAFTLADALRTTLPASGCVNIDASAVVRRGGAPAGAHSDICHPELARVVLAAGRIR</sequence>
<reference evidence="3" key="1">
    <citation type="journal article" date="2022" name="bioRxiv">
        <title>Discovery and biosynthetic assessment of Streptomyces ortus sp nov. isolated from a deep-sea sponge.</title>
        <authorList>
            <person name="Williams S.E."/>
        </authorList>
    </citation>
    <scope>NUCLEOTIDE SEQUENCE</scope>
    <source>
        <strain evidence="3">A15ISP2-DRY2</strain>
    </source>
</reference>
<proteinExistence type="predicted"/>
<keyword evidence="4" id="KW-1185">Reference proteome</keyword>
<gene>
    <name evidence="3" type="ORF">K3769_06870</name>
</gene>
<dbReference type="RefSeq" id="WP_267025551.1">
    <property type="nucleotide sequence ID" value="NZ_JAIFZO010000002.1"/>
</dbReference>